<feature type="transmembrane region" description="Helical" evidence="6">
    <location>
        <begin position="120"/>
        <end position="140"/>
    </location>
</feature>
<dbReference type="EMBL" id="CP044065">
    <property type="protein sequence ID" value="QET01006.1"/>
    <property type="molecule type" value="Genomic_DNA"/>
</dbReference>
<keyword evidence="2" id="KW-1003">Cell membrane</keyword>
<feature type="transmembrane region" description="Helical" evidence="6">
    <location>
        <begin position="14"/>
        <end position="40"/>
    </location>
</feature>
<evidence type="ECO:0000256" key="4">
    <source>
        <dbReference type="ARBA" id="ARBA00022989"/>
    </source>
</evidence>
<feature type="transmembrane region" description="Helical" evidence="6">
    <location>
        <begin position="81"/>
        <end position="99"/>
    </location>
</feature>
<protein>
    <submittedName>
        <fullName evidence="7">LysE family translocator</fullName>
    </submittedName>
</protein>
<dbReference type="GO" id="GO:0015171">
    <property type="term" value="F:amino acid transmembrane transporter activity"/>
    <property type="evidence" value="ECO:0007669"/>
    <property type="project" value="TreeGrafter"/>
</dbReference>
<dbReference type="OrthoDB" id="9812084at2"/>
<feature type="transmembrane region" description="Helical" evidence="6">
    <location>
        <begin position="187"/>
        <end position="205"/>
    </location>
</feature>
<proteinExistence type="predicted"/>
<dbReference type="Pfam" id="PF01810">
    <property type="entry name" value="LysE"/>
    <property type="match status" value="1"/>
</dbReference>
<evidence type="ECO:0000313" key="7">
    <source>
        <dbReference type="EMBL" id="QET01006.1"/>
    </source>
</evidence>
<reference evidence="7 8" key="1">
    <citation type="submission" date="2019-09" db="EMBL/GenBank/DDBJ databases">
        <title>FDA dAtabase for Regulatory Grade micrObial Sequences (FDA-ARGOS): Supporting development and validation of Infectious Disease Dx tests.</title>
        <authorList>
            <person name="Sciortino C."/>
            <person name="Tallon L."/>
            <person name="Sadzewicz L."/>
            <person name="Vavikolanu K."/>
            <person name="Mehta A."/>
            <person name="Aluvathingal J."/>
            <person name="Nadendla S."/>
            <person name="Nandy P."/>
            <person name="Geyer C."/>
            <person name="Yan Y."/>
            <person name="Sichtig H."/>
        </authorList>
    </citation>
    <scope>NUCLEOTIDE SEQUENCE [LARGE SCALE GENOMIC DNA]</scope>
    <source>
        <strain evidence="7 8">FDAARGOS_664</strain>
    </source>
</reference>
<dbReference type="Proteomes" id="UP000322822">
    <property type="component" value="Chromosome 1"/>
</dbReference>
<evidence type="ECO:0000256" key="2">
    <source>
        <dbReference type="ARBA" id="ARBA00022475"/>
    </source>
</evidence>
<gene>
    <name evidence="7" type="ORF">FOB72_02470</name>
</gene>
<evidence type="ECO:0000256" key="6">
    <source>
        <dbReference type="SAM" id="Phobius"/>
    </source>
</evidence>
<keyword evidence="3 6" id="KW-0812">Transmembrane</keyword>
<dbReference type="PANTHER" id="PTHR30086">
    <property type="entry name" value="ARGININE EXPORTER PROTEIN ARGO"/>
    <property type="match status" value="1"/>
</dbReference>
<dbReference type="GO" id="GO:0005886">
    <property type="term" value="C:plasma membrane"/>
    <property type="evidence" value="ECO:0007669"/>
    <property type="project" value="UniProtKB-SubCell"/>
</dbReference>
<name>A0A5P2GZL4_9BURK</name>
<evidence type="ECO:0000256" key="5">
    <source>
        <dbReference type="ARBA" id="ARBA00023136"/>
    </source>
</evidence>
<comment type="subcellular location">
    <subcellularLocation>
        <location evidence="1">Cell membrane</location>
        <topology evidence="1">Multi-pass membrane protein</topology>
    </subcellularLocation>
</comment>
<dbReference type="InterPro" id="IPR001123">
    <property type="entry name" value="LeuE-type"/>
</dbReference>
<accession>A0A5P2GZL4</accession>
<dbReference type="AlphaFoldDB" id="A0A5P2GZL4"/>
<evidence type="ECO:0000313" key="8">
    <source>
        <dbReference type="Proteomes" id="UP000322822"/>
    </source>
</evidence>
<dbReference type="GO" id="GO:0033228">
    <property type="term" value="P:cysteine export across plasma membrane"/>
    <property type="evidence" value="ECO:0007669"/>
    <property type="project" value="TreeGrafter"/>
</dbReference>
<evidence type="ECO:0000256" key="3">
    <source>
        <dbReference type="ARBA" id="ARBA00022692"/>
    </source>
</evidence>
<evidence type="ECO:0000256" key="1">
    <source>
        <dbReference type="ARBA" id="ARBA00004651"/>
    </source>
</evidence>
<keyword evidence="4 6" id="KW-1133">Transmembrane helix</keyword>
<sequence length="212" mass="22131">MNNAWLAGLPPEQFLALVTLLVVGTFTPGPNTTIAAVTGANFGARATLPHSLGVSIGFASIVALCAAGVGALILASPWLATLIHVAGVIYLLWLAARIARGTRLSEKQVLRPMTVWQSAALQYANIKAWMLSLAVAASYMAGAPSTLHRAALVSAVFATLGFISNGFYGVLGASLRQWLSHGNRVAWFNRIMGLALGATALWIAMGARPGAH</sequence>
<organism evidence="7 8">
    <name type="scientific">Cupriavidus pauculus</name>
    <dbReference type="NCBI Taxonomy" id="82633"/>
    <lineage>
        <taxon>Bacteria</taxon>
        <taxon>Pseudomonadati</taxon>
        <taxon>Pseudomonadota</taxon>
        <taxon>Betaproteobacteria</taxon>
        <taxon>Burkholderiales</taxon>
        <taxon>Burkholderiaceae</taxon>
        <taxon>Cupriavidus</taxon>
    </lineage>
</organism>
<feature type="transmembrane region" description="Helical" evidence="6">
    <location>
        <begin position="152"/>
        <end position="175"/>
    </location>
</feature>
<feature type="transmembrane region" description="Helical" evidence="6">
    <location>
        <begin position="52"/>
        <end position="75"/>
    </location>
</feature>
<dbReference type="RefSeq" id="WP_150371079.1">
    <property type="nucleotide sequence ID" value="NZ_CP044065.1"/>
</dbReference>
<keyword evidence="5 6" id="KW-0472">Membrane</keyword>
<dbReference type="PANTHER" id="PTHR30086:SF20">
    <property type="entry name" value="ARGININE EXPORTER PROTEIN ARGO-RELATED"/>
    <property type="match status" value="1"/>
</dbReference>